<comment type="caution">
    <text evidence="2">The sequence shown here is derived from an EMBL/GenBank/DDBJ whole genome shotgun (WGS) entry which is preliminary data.</text>
</comment>
<gene>
    <name evidence="2" type="ORF">KI387_001537</name>
</gene>
<feature type="non-terminal residue" evidence="2">
    <location>
        <position position="140"/>
    </location>
</feature>
<proteinExistence type="predicted"/>
<feature type="compositionally biased region" description="Basic residues" evidence="1">
    <location>
        <begin position="1"/>
        <end position="10"/>
    </location>
</feature>
<feature type="region of interest" description="Disordered" evidence="1">
    <location>
        <begin position="1"/>
        <end position="22"/>
    </location>
</feature>
<dbReference type="AlphaFoldDB" id="A0AA38GUS3"/>
<accession>A0AA38GUS3</accession>
<keyword evidence="3" id="KW-1185">Reference proteome</keyword>
<feature type="region of interest" description="Disordered" evidence="1">
    <location>
        <begin position="85"/>
        <end position="104"/>
    </location>
</feature>
<evidence type="ECO:0000313" key="2">
    <source>
        <dbReference type="EMBL" id="KAH9329429.1"/>
    </source>
</evidence>
<name>A0AA38GUS3_TAXCH</name>
<dbReference type="EMBL" id="JAHRHJ020000001">
    <property type="protein sequence ID" value="KAH9329429.1"/>
    <property type="molecule type" value="Genomic_DNA"/>
</dbReference>
<feature type="compositionally biased region" description="Polar residues" evidence="1">
    <location>
        <begin position="94"/>
        <end position="104"/>
    </location>
</feature>
<reference evidence="2 3" key="1">
    <citation type="journal article" date="2021" name="Nat. Plants">
        <title>The Taxus genome provides insights into paclitaxel biosynthesis.</title>
        <authorList>
            <person name="Xiong X."/>
            <person name="Gou J."/>
            <person name="Liao Q."/>
            <person name="Li Y."/>
            <person name="Zhou Q."/>
            <person name="Bi G."/>
            <person name="Li C."/>
            <person name="Du R."/>
            <person name="Wang X."/>
            <person name="Sun T."/>
            <person name="Guo L."/>
            <person name="Liang H."/>
            <person name="Lu P."/>
            <person name="Wu Y."/>
            <person name="Zhang Z."/>
            <person name="Ro D.K."/>
            <person name="Shang Y."/>
            <person name="Huang S."/>
            <person name="Yan J."/>
        </authorList>
    </citation>
    <scope>NUCLEOTIDE SEQUENCE [LARGE SCALE GENOMIC DNA]</scope>
    <source>
        <strain evidence="2">Ta-2019</strain>
    </source>
</reference>
<evidence type="ECO:0000256" key="1">
    <source>
        <dbReference type="SAM" id="MobiDB-lite"/>
    </source>
</evidence>
<evidence type="ECO:0000313" key="3">
    <source>
        <dbReference type="Proteomes" id="UP000824469"/>
    </source>
</evidence>
<protein>
    <submittedName>
        <fullName evidence="2">Uncharacterized protein</fullName>
    </submittedName>
</protein>
<organism evidence="2 3">
    <name type="scientific">Taxus chinensis</name>
    <name type="common">Chinese yew</name>
    <name type="synonym">Taxus wallichiana var. chinensis</name>
    <dbReference type="NCBI Taxonomy" id="29808"/>
    <lineage>
        <taxon>Eukaryota</taxon>
        <taxon>Viridiplantae</taxon>
        <taxon>Streptophyta</taxon>
        <taxon>Embryophyta</taxon>
        <taxon>Tracheophyta</taxon>
        <taxon>Spermatophyta</taxon>
        <taxon>Pinopsida</taxon>
        <taxon>Pinidae</taxon>
        <taxon>Conifers II</taxon>
        <taxon>Cupressales</taxon>
        <taxon>Taxaceae</taxon>
        <taxon>Taxus</taxon>
    </lineage>
</organism>
<sequence>MARPSTRAKKNPVTQGKTPDKDGIVIEEMESKGVNINSSALGFTSVDHKVSQVEYELRSVQSEMAFKGDIAQINHRLDDIMQHVKGKQYGPNPSHINQGGSSVENPRQNNHVGSLFQLNQNPTYSQPRNMMLKVEMCKFD</sequence>
<dbReference type="Proteomes" id="UP000824469">
    <property type="component" value="Unassembled WGS sequence"/>
</dbReference>